<dbReference type="PANTHER" id="PTHR43685:SF2">
    <property type="entry name" value="GLYCOSYLTRANSFERASE 2-LIKE DOMAIN-CONTAINING PROTEIN"/>
    <property type="match status" value="1"/>
</dbReference>
<dbReference type="CDD" id="cd00761">
    <property type="entry name" value="Glyco_tranf_GTA_type"/>
    <property type="match status" value="1"/>
</dbReference>
<feature type="domain" description="Glycosyltransferase 2-like" evidence="1">
    <location>
        <begin position="5"/>
        <end position="130"/>
    </location>
</feature>
<evidence type="ECO:0000259" key="1">
    <source>
        <dbReference type="Pfam" id="PF00535"/>
    </source>
</evidence>
<dbReference type="InterPro" id="IPR050834">
    <property type="entry name" value="Glycosyltransf_2"/>
</dbReference>
<protein>
    <submittedName>
        <fullName evidence="2">Glycosyltransferase family A protein</fullName>
    </submittedName>
</protein>
<dbReference type="InterPro" id="IPR029044">
    <property type="entry name" value="Nucleotide-diphossugar_trans"/>
</dbReference>
<dbReference type="Proteomes" id="UP001235303">
    <property type="component" value="Unassembled WGS sequence"/>
</dbReference>
<dbReference type="PANTHER" id="PTHR43685">
    <property type="entry name" value="GLYCOSYLTRANSFERASE"/>
    <property type="match status" value="1"/>
</dbReference>
<sequence length="341" mass="39922">MTKISVIIPAYNAMAYLPETIENVLKQTHEDFEVIVVNDGSSDQTPEWVAQVPDPRIKLISQENTGQAKARNTGIAYAKGEYIAFLDADDLWEPTKLKKQLECLEKDQTIGLVYTWVAFIDEQGKETGRIFKSTVQGQVWDTLIQQNILVCGSVPMVRRTCFQTCGVFDPELRSFNEDWDMWLRIASSYPFAVVPEVLVYYRQHPISASRDWKAMAQGYQIVIEKAFTSAPSELQYLKSKSYGRANFSLAWKPLKCLKKDCQMSFYFRKIAIEYDPMLWWTKEYWRLSLALFLMAYLGTKRYDVLLKILYRYRWFVNKIFNNVIIRKKYLVVNDRQIFKSE</sequence>
<comment type="caution">
    <text evidence="2">The sequence shown here is derived from an EMBL/GenBank/DDBJ whole genome shotgun (WGS) entry which is preliminary data.</text>
</comment>
<dbReference type="SUPFAM" id="SSF53448">
    <property type="entry name" value="Nucleotide-diphospho-sugar transferases"/>
    <property type="match status" value="1"/>
</dbReference>
<accession>A0ABT7AXR1</accession>
<proteinExistence type="predicted"/>
<dbReference type="InterPro" id="IPR001173">
    <property type="entry name" value="Glyco_trans_2-like"/>
</dbReference>
<dbReference type="Gene3D" id="3.90.550.10">
    <property type="entry name" value="Spore Coat Polysaccharide Biosynthesis Protein SpsA, Chain A"/>
    <property type="match status" value="1"/>
</dbReference>
<gene>
    <name evidence="2" type="ORF">PMG71_19645</name>
</gene>
<dbReference type="Pfam" id="PF00535">
    <property type="entry name" value="Glycos_transf_2"/>
    <property type="match status" value="1"/>
</dbReference>
<evidence type="ECO:0000313" key="3">
    <source>
        <dbReference type="Proteomes" id="UP001235303"/>
    </source>
</evidence>
<evidence type="ECO:0000313" key="2">
    <source>
        <dbReference type="EMBL" id="MDJ1171650.1"/>
    </source>
</evidence>
<dbReference type="RefSeq" id="WP_283755402.1">
    <property type="nucleotide sequence ID" value="NZ_JAQOSP010000121.1"/>
</dbReference>
<name>A0ABT7AXR1_9CYAN</name>
<organism evidence="2 3">
    <name type="scientific">Roseofilum acuticapitatum BLCC-M154</name>
    <dbReference type="NCBI Taxonomy" id="3022444"/>
    <lineage>
        <taxon>Bacteria</taxon>
        <taxon>Bacillati</taxon>
        <taxon>Cyanobacteriota</taxon>
        <taxon>Cyanophyceae</taxon>
        <taxon>Desertifilales</taxon>
        <taxon>Desertifilaceae</taxon>
        <taxon>Roseofilum</taxon>
        <taxon>Roseofilum acuticapitatum</taxon>
    </lineage>
</organism>
<dbReference type="EMBL" id="JAQOSP010000121">
    <property type="protein sequence ID" value="MDJ1171650.1"/>
    <property type="molecule type" value="Genomic_DNA"/>
</dbReference>
<reference evidence="2 3" key="1">
    <citation type="submission" date="2023-01" db="EMBL/GenBank/DDBJ databases">
        <title>Novel diversity within Roseofilum (Cyanobacteria; Desertifilaceae) from marine benthic mats with descriptions of four novel species.</title>
        <authorList>
            <person name="Wang Y."/>
            <person name="Berthold D.E."/>
            <person name="Hu J."/>
            <person name="Lefler F.W."/>
            <person name="Laughinghouse H.D. IV."/>
        </authorList>
    </citation>
    <scope>NUCLEOTIDE SEQUENCE [LARGE SCALE GENOMIC DNA]</scope>
    <source>
        <strain evidence="2 3">BLCC-M154</strain>
    </source>
</reference>
<keyword evidence="3" id="KW-1185">Reference proteome</keyword>